<gene>
    <name evidence="2" type="ORF">RZO31_00655</name>
</gene>
<evidence type="ECO:0000313" key="2">
    <source>
        <dbReference type="EMBL" id="MDV2631387.1"/>
    </source>
</evidence>
<dbReference type="AlphaFoldDB" id="A0AAE4T044"/>
<evidence type="ECO:0000313" key="3">
    <source>
        <dbReference type="Proteomes" id="UP001186047"/>
    </source>
</evidence>
<keyword evidence="1" id="KW-0732">Signal</keyword>
<feature type="chain" id="PRO_5041966289" evidence="1">
    <location>
        <begin position="27"/>
        <end position="50"/>
    </location>
</feature>
<comment type="caution">
    <text evidence="2">The sequence shown here is derived from an EMBL/GenBank/DDBJ whole genome shotgun (WGS) entry which is preliminary data.</text>
</comment>
<evidence type="ECO:0000256" key="1">
    <source>
        <dbReference type="SAM" id="SignalP"/>
    </source>
</evidence>
<accession>A0AAE4T044</accession>
<reference evidence="2" key="1">
    <citation type="submission" date="2023-10" db="EMBL/GenBank/DDBJ databases">
        <title>Production of high quality cheese from raw caw milk (raw cheese).</title>
        <authorList>
            <person name="Samouris G."/>
        </authorList>
    </citation>
    <scope>NUCLEOTIDE SEQUENCE</scope>
    <source>
        <strain evidence="2">M17-3</strain>
    </source>
</reference>
<feature type="signal peptide" evidence="1">
    <location>
        <begin position="1"/>
        <end position="26"/>
    </location>
</feature>
<dbReference type="RefSeq" id="WP_311092424.1">
    <property type="nucleotide sequence ID" value="NZ_JAWHVL010000002.1"/>
</dbReference>
<dbReference type="Proteomes" id="UP001186047">
    <property type="component" value="Unassembled WGS sequence"/>
</dbReference>
<dbReference type="EMBL" id="JAWHVL010000002">
    <property type="protein sequence ID" value="MDV2631387.1"/>
    <property type="molecule type" value="Genomic_DNA"/>
</dbReference>
<sequence>MNKNKTKFIASALTSLVIALGYSTVASDVSIKPTVPNSTPAISLRSNVEF</sequence>
<organism evidence="2 3">
    <name type="scientific">Lactococcus lactis</name>
    <dbReference type="NCBI Taxonomy" id="1358"/>
    <lineage>
        <taxon>Bacteria</taxon>
        <taxon>Bacillati</taxon>
        <taxon>Bacillota</taxon>
        <taxon>Bacilli</taxon>
        <taxon>Lactobacillales</taxon>
        <taxon>Streptococcaceae</taxon>
        <taxon>Lactococcus</taxon>
    </lineage>
</organism>
<name>A0AAE4T044_9LACT</name>
<proteinExistence type="predicted"/>
<protein>
    <submittedName>
        <fullName evidence="2">Uncharacterized protein</fullName>
    </submittedName>
</protein>